<keyword evidence="3 10" id="KW-0813">Transport</keyword>
<gene>
    <name evidence="12" type="ORF">JYZ213_LOCUS12232</name>
</gene>
<dbReference type="EMBL" id="CAJNOG010000094">
    <property type="protein sequence ID" value="CAF0932130.1"/>
    <property type="molecule type" value="Genomic_DNA"/>
</dbReference>
<evidence type="ECO:0000256" key="5">
    <source>
        <dbReference type="ARBA" id="ARBA00022824"/>
    </source>
</evidence>
<accession>A0A814BVY7</accession>
<keyword evidence="8 10" id="KW-0443">Lipid metabolism</keyword>
<feature type="transmembrane region" description="Helical" evidence="10">
    <location>
        <begin position="190"/>
        <end position="212"/>
    </location>
</feature>
<evidence type="ECO:0000256" key="10">
    <source>
        <dbReference type="RuleBase" id="RU368065"/>
    </source>
</evidence>
<comment type="similarity">
    <text evidence="2 10">Belongs to the ARV1 family.</text>
</comment>
<dbReference type="PANTHER" id="PTHR14467:SF0">
    <property type="entry name" value="PROTEIN ARV1"/>
    <property type="match status" value="1"/>
</dbReference>
<comment type="function">
    <text evidence="10">Mediator of sterol homeostasis involved in sterol uptake, trafficking and distribution into membranes.</text>
</comment>
<feature type="transmembrane region" description="Helical" evidence="10">
    <location>
        <begin position="76"/>
        <end position="95"/>
    </location>
</feature>
<dbReference type="Proteomes" id="UP000663845">
    <property type="component" value="Unassembled WGS sequence"/>
</dbReference>
<feature type="transmembrane region" description="Helical" evidence="10">
    <location>
        <begin position="254"/>
        <end position="277"/>
    </location>
</feature>
<evidence type="ECO:0000256" key="7">
    <source>
        <dbReference type="ARBA" id="ARBA00023055"/>
    </source>
</evidence>
<keyword evidence="4 10" id="KW-0812">Transmembrane</keyword>
<feature type="transmembrane region" description="Helical" evidence="10">
    <location>
        <begin position="126"/>
        <end position="144"/>
    </location>
</feature>
<evidence type="ECO:0000313" key="13">
    <source>
        <dbReference type="Proteomes" id="UP000663845"/>
    </source>
</evidence>
<dbReference type="GO" id="GO:0005789">
    <property type="term" value="C:endoplasmic reticulum membrane"/>
    <property type="evidence" value="ECO:0007669"/>
    <property type="project" value="UniProtKB-SubCell"/>
</dbReference>
<keyword evidence="9 10" id="KW-0472">Membrane</keyword>
<feature type="transmembrane region" description="Helical" evidence="10">
    <location>
        <begin position="370"/>
        <end position="390"/>
    </location>
</feature>
<comment type="caution">
    <text evidence="10">Lacks conserved residue(s) required for the propagation of feature annotation.</text>
</comment>
<evidence type="ECO:0000256" key="8">
    <source>
        <dbReference type="ARBA" id="ARBA00023098"/>
    </source>
</evidence>
<comment type="subcellular location">
    <subcellularLocation>
        <location evidence="1 10">Endoplasmic reticulum membrane</location>
        <topology evidence="1 10">Multi-pass membrane protein</topology>
    </subcellularLocation>
</comment>
<evidence type="ECO:0000256" key="11">
    <source>
        <dbReference type="SAM" id="MobiDB-lite"/>
    </source>
</evidence>
<dbReference type="GO" id="GO:0032366">
    <property type="term" value="P:intracellular sterol transport"/>
    <property type="evidence" value="ECO:0007669"/>
    <property type="project" value="UniProtKB-UniRule"/>
</dbReference>
<comment type="caution">
    <text evidence="12">The sequence shown here is derived from an EMBL/GenBank/DDBJ whole genome shotgun (WGS) entry which is preliminary data.</text>
</comment>
<proteinExistence type="inferred from homology"/>
<evidence type="ECO:0000313" key="12">
    <source>
        <dbReference type="EMBL" id="CAF0932130.1"/>
    </source>
</evidence>
<reference evidence="12" key="1">
    <citation type="submission" date="2021-02" db="EMBL/GenBank/DDBJ databases">
        <authorList>
            <person name="Nowell W R."/>
        </authorList>
    </citation>
    <scope>NUCLEOTIDE SEQUENCE</scope>
</reference>
<feature type="transmembrane region" description="Helical" evidence="10">
    <location>
        <begin position="313"/>
        <end position="331"/>
    </location>
</feature>
<organism evidence="12 13">
    <name type="scientific">Adineta steineri</name>
    <dbReference type="NCBI Taxonomy" id="433720"/>
    <lineage>
        <taxon>Eukaryota</taxon>
        <taxon>Metazoa</taxon>
        <taxon>Spiralia</taxon>
        <taxon>Gnathifera</taxon>
        <taxon>Rotifera</taxon>
        <taxon>Eurotatoria</taxon>
        <taxon>Bdelloidea</taxon>
        <taxon>Adinetida</taxon>
        <taxon>Adinetidae</taxon>
        <taxon>Adineta</taxon>
    </lineage>
</organism>
<dbReference type="AlphaFoldDB" id="A0A814BVY7"/>
<evidence type="ECO:0000256" key="4">
    <source>
        <dbReference type="ARBA" id="ARBA00022692"/>
    </source>
</evidence>
<dbReference type="GO" id="GO:0032541">
    <property type="term" value="C:cortical endoplasmic reticulum"/>
    <property type="evidence" value="ECO:0007669"/>
    <property type="project" value="TreeGrafter"/>
</dbReference>
<keyword evidence="6 10" id="KW-1133">Transmembrane helix</keyword>
<feature type="region of interest" description="Disordered" evidence="11">
    <location>
        <begin position="150"/>
        <end position="176"/>
    </location>
</feature>
<evidence type="ECO:0000256" key="1">
    <source>
        <dbReference type="ARBA" id="ARBA00004477"/>
    </source>
</evidence>
<dbReference type="InterPro" id="IPR007290">
    <property type="entry name" value="Arv1"/>
</dbReference>
<feature type="transmembrane region" description="Helical" evidence="10">
    <location>
        <begin position="343"/>
        <end position="364"/>
    </location>
</feature>
<dbReference type="PANTHER" id="PTHR14467">
    <property type="entry name" value="ARV1"/>
    <property type="match status" value="1"/>
</dbReference>
<evidence type="ECO:0000256" key="2">
    <source>
        <dbReference type="ARBA" id="ARBA00009187"/>
    </source>
</evidence>
<feature type="transmembrane region" description="Helical" evidence="10">
    <location>
        <begin position="397"/>
        <end position="417"/>
    </location>
</feature>
<sequence length="423" mass="49425">MQEKYCCVTCGTDANELSHHYKEGVIKIIHCKQCQNPVDPYIELDDVLVFIDFVLLKLRAHRHVLFNIDKIKYNHILKLSCALILVNAYIKWFHLKNDQYQSIINHDHHIFYALEYGFYSKLLESFFEYTIRFGFIFMIAIVQYRQTWTRQKPGSPGPGPPVKARPGPGPGPGPKRFYRDRNWDPKKSILLFRALVLSSIGQLFVLPLLIWSPDHRDYYGLLICFIFTIFCHTQALIASQLFSSLISFLSSTIAILLSKYCHILKLSCALILVNAYIKWFHLKNDQYESIINHDHHIFYALEYGFYSKLLESFFEYTIRFGFIFMIALVQYRQTWTREKSILLFRALVLSSIGQLFVLPLLIWSPDHRDYYGLLICFIFTIFCHTQALIASQLFSSLISFLSSTIAILLSKYCVSLFSQNAFL</sequence>
<dbReference type="GO" id="GO:0097036">
    <property type="term" value="P:regulation of plasma membrane sterol distribution"/>
    <property type="evidence" value="ECO:0007669"/>
    <property type="project" value="UniProtKB-UniRule"/>
</dbReference>
<dbReference type="GO" id="GO:0005794">
    <property type="term" value="C:Golgi apparatus"/>
    <property type="evidence" value="ECO:0007669"/>
    <property type="project" value="TreeGrafter"/>
</dbReference>
<protein>
    <recommendedName>
        <fullName evidence="10">Protein ARV</fullName>
    </recommendedName>
</protein>
<dbReference type="Pfam" id="PF04161">
    <property type="entry name" value="Arv1"/>
    <property type="match status" value="2"/>
</dbReference>
<evidence type="ECO:0000256" key="3">
    <source>
        <dbReference type="ARBA" id="ARBA00022448"/>
    </source>
</evidence>
<feature type="compositionally biased region" description="Pro residues" evidence="11">
    <location>
        <begin position="155"/>
        <end position="173"/>
    </location>
</feature>
<evidence type="ECO:0000256" key="9">
    <source>
        <dbReference type="ARBA" id="ARBA00023136"/>
    </source>
</evidence>
<keyword evidence="5 10" id="KW-0256">Endoplasmic reticulum</keyword>
<name>A0A814BVY7_9BILA</name>
<dbReference type="GO" id="GO:0016125">
    <property type="term" value="P:sterol metabolic process"/>
    <property type="evidence" value="ECO:0007669"/>
    <property type="project" value="UniProtKB-UniRule"/>
</dbReference>
<feature type="transmembrane region" description="Helical" evidence="10">
    <location>
        <begin position="218"/>
        <end position="242"/>
    </location>
</feature>
<evidence type="ECO:0000256" key="6">
    <source>
        <dbReference type="ARBA" id="ARBA00022989"/>
    </source>
</evidence>
<dbReference type="GO" id="GO:0006665">
    <property type="term" value="P:sphingolipid metabolic process"/>
    <property type="evidence" value="ECO:0007669"/>
    <property type="project" value="TreeGrafter"/>
</dbReference>
<keyword evidence="7 10" id="KW-0445">Lipid transport</keyword>